<accession>A0A1I3X2M2</accession>
<organism evidence="5 6">
    <name type="scientific">Celeribacter halophilus</name>
    <dbReference type="NCBI Taxonomy" id="576117"/>
    <lineage>
        <taxon>Bacteria</taxon>
        <taxon>Pseudomonadati</taxon>
        <taxon>Pseudomonadota</taxon>
        <taxon>Alphaproteobacteria</taxon>
        <taxon>Rhodobacterales</taxon>
        <taxon>Roseobacteraceae</taxon>
        <taxon>Celeribacter</taxon>
    </lineage>
</organism>
<evidence type="ECO:0000256" key="3">
    <source>
        <dbReference type="ARBA" id="ARBA00023163"/>
    </source>
</evidence>
<dbReference type="Pfam" id="PF00196">
    <property type="entry name" value="GerE"/>
    <property type="match status" value="1"/>
</dbReference>
<dbReference type="Gene3D" id="1.10.10.10">
    <property type="entry name" value="Winged helix-like DNA-binding domain superfamily/Winged helix DNA-binding domain"/>
    <property type="match status" value="1"/>
</dbReference>
<keyword evidence="6" id="KW-1185">Reference proteome</keyword>
<keyword evidence="2" id="KW-0238">DNA-binding</keyword>
<proteinExistence type="predicted"/>
<keyword evidence="3" id="KW-0804">Transcription</keyword>
<dbReference type="InterPro" id="IPR036388">
    <property type="entry name" value="WH-like_DNA-bd_sf"/>
</dbReference>
<dbReference type="Proteomes" id="UP000183299">
    <property type="component" value="Unassembled WGS sequence"/>
</dbReference>
<dbReference type="AlphaFoldDB" id="A0A1I3X2M2"/>
<dbReference type="STRING" id="576117.SAMN04488138_1372"/>
<protein>
    <submittedName>
        <fullName evidence="5">Regulatory protein, luxR family</fullName>
    </submittedName>
</protein>
<dbReference type="PANTHER" id="PTHR44688:SF16">
    <property type="entry name" value="DNA-BINDING TRANSCRIPTIONAL ACTIVATOR DEVR_DOSR"/>
    <property type="match status" value="1"/>
</dbReference>
<dbReference type="GO" id="GO:0006355">
    <property type="term" value="P:regulation of DNA-templated transcription"/>
    <property type="evidence" value="ECO:0007669"/>
    <property type="project" value="InterPro"/>
</dbReference>
<dbReference type="GeneID" id="98666953"/>
<dbReference type="InterPro" id="IPR016032">
    <property type="entry name" value="Sig_transdc_resp-reg_C-effctor"/>
</dbReference>
<dbReference type="RefSeq" id="WP_139222544.1">
    <property type="nucleotide sequence ID" value="NZ_FORY01000037.1"/>
</dbReference>
<gene>
    <name evidence="5" type="ORF">SAMN04488138_1372</name>
</gene>
<feature type="domain" description="HTH luxR-type" evidence="4">
    <location>
        <begin position="122"/>
        <end position="187"/>
    </location>
</feature>
<dbReference type="PANTHER" id="PTHR44688">
    <property type="entry name" value="DNA-BINDING TRANSCRIPTIONAL ACTIVATOR DEVR_DOSR"/>
    <property type="match status" value="1"/>
</dbReference>
<evidence type="ECO:0000313" key="6">
    <source>
        <dbReference type="Proteomes" id="UP000183299"/>
    </source>
</evidence>
<evidence type="ECO:0000256" key="1">
    <source>
        <dbReference type="ARBA" id="ARBA00023015"/>
    </source>
</evidence>
<dbReference type="EMBL" id="FORY01000037">
    <property type="protein sequence ID" value="SFK13559.1"/>
    <property type="molecule type" value="Genomic_DNA"/>
</dbReference>
<evidence type="ECO:0000259" key="4">
    <source>
        <dbReference type="PROSITE" id="PS50043"/>
    </source>
</evidence>
<reference evidence="5 6" key="1">
    <citation type="submission" date="2016-10" db="EMBL/GenBank/DDBJ databases">
        <authorList>
            <person name="de Groot N.N."/>
        </authorList>
    </citation>
    <scope>NUCLEOTIDE SEQUENCE [LARGE SCALE GENOMIC DNA]</scope>
    <source>
        <strain evidence="5 6">CGMCC 1.8891</strain>
    </source>
</reference>
<dbReference type="InterPro" id="IPR000792">
    <property type="entry name" value="Tscrpt_reg_LuxR_C"/>
</dbReference>
<evidence type="ECO:0000313" key="5">
    <source>
        <dbReference type="EMBL" id="SFK13559.1"/>
    </source>
</evidence>
<dbReference type="PRINTS" id="PR00038">
    <property type="entry name" value="HTHLUXR"/>
</dbReference>
<keyword evidence="1" id="KW-0805">Transcription regulation</keyword>
<evidence type="ECO:0000256" key="2">
    <source>
        <dbReference type="ARBA" id="ARBA00023125"/>
    </source>
</evidence>
<dbReference type="OrthoDB" id="7432949at2"/>
<dbReference type="CDD" id="cd06170">
    <property type="entry name" value="LuxR_C_like"/>
    <property type="match status" value="1"/>
</dbReference>
<dbReference type="SUPFAM" id="SSF46894">
    <property type="entry name" value="C-terminal effector domain of the bipartite response regulators"/>
    <property type="match status" value="1"/>
</dbReference>
<sequence>MTDMTASFQTSEQTAHARTEDLAYFDLDVDGRILSRNAMAQRFLNMNPQCVTYNGAEIFTVAPAESFLQALKSACDRFGPVSTVLSPISNTDDPLLQINVLPLHVGVARVVLFWSHPERDAEEAIYPKLTARERAVLELAASGLRRDRIAHRLNISLPTVDMHSRNLRRKLSVMTTVEAVAVAMKMRLLEA</sequence>
<dbReference type="GO" id="GO:0003677">
    <property type="term" value="F:DNA binding"/>
    <property type="evidence" value="ECO:0007669"/>
    <property type="project" value="UniProtKB-KW"/>
</dbReference>
<dbReference type="SMART" id="SM00421">
    <property type="entry name" value="HTH_LUXR"/>
    <property type="match status" value="1"/>
</dbReference>
<name>A0A1I3X2M2_9RHOB</name>
<dbReference type="PROSITE" id="PS50043">
    <property type="entry name" value="HTH_LUXR_2"/>
    <property type="match status" value="1"/>
</dbReference>